<sequence length="161" mass="17938">MRAGDLMASVTITVDSAQVRKMLEIAPERVRTRLKRVLNVVAVETQREMRIKAQVGVSGDLRQSIKQEVTGTTAIVGPTAKYAEAVENGSRPHWTSVKPDTSLYKWAKAKGISPYAVQRSIAYKGTKAHPFVAPTVTLMEPRIQRRFDTEIEKLTEELMNG</sequence>
<accession>A0A5N5E8R8</accession>
<evidence type="ECO:0000313" key="2">
    <source>
        <dbReference type="Proteomes" id="UP000325576"/>
    </source>
</evidence>
<name>A0A5N5E8R8_RHOER</name>
<dbReference type="Proteomes" id="UP000325576">
    <property type="component" value="Unassembled WGS sequence"/>
</dbReference>
<protein>
    <recommendedName>
        <fullName evidence="3">HK97 gp10 family phage protein</fullName>
    </recommendedName>
</protein>
<dbReference type="AlphaFoldDB" id="A0A5N5E8R8"/>
<dbReference type="InterPro" id="IPR010064">
    <property type="entry name" value="HK97-gp10_tail"/>
</dbReference>
<organism evidence="1 2">
    <name type="scientific">Rhodococcus erythropolis</name>
    <name type="common">Arthrobacter picolinophilus</name>
    <dbReference type="NCBI Taxonomy" id="1833"/>
    <lineage>
        <taxon>Bacteria</taxon>
        <taxon>Bacillati</taxon>
        <taxon>Actinomycetota</taxon>
        <taxon>Actinomycetes</taxon>
        <taxon>Mycobacteriales</taxon>
        <taxon>Nocardiaceae</taxon>
        <taxon>Rhodococcus</taxon>
        <taxon>Rhodococcus erythropolis group</taxon>
    </lineage>
</organism>
<evidence type="ECO:0008006" key="3">
    <source>
        <dbReference type="Google" id="ProtNLM"/>
    </source>
</evidence>
<dbReference type="Pfam" id="PF04883">
    <property type="entry name" value="HK97-gp10_like"/>
    <property type="match status" value="1"/>
</dbReference>
<evidence type="ECO:0000313" key="1">
    <source>
        <dbReference type="EMBL" id="KAB2584374.1"/>
    </source>
</evidence>
<gene>
    <name evidence="1" type="ORF">BS297_15655</name>
</gene>
<reference evidence="1 2" key="1">
    <citation type="journal article" date="2017" name="Poromechanics V (2013)">
        <title>Genomic Characterization of the Arsenic-Tolerant Actinobacterium, &lt;i&gt;Rhodococcus erythropolis&lt;/i&gt; S43.</title>
        <authorList>
            <person name="Retamal-Morales G."/>
            <person name="Mehnert M."/>
            <person name="Schwabe R."/>
            <person name="Tischler D."/>
            <person name="Schloemann M."/>
            <person name="Levican G.J."/>
        </authorList>
    </citation>
    <scope>NUCLEOTIDE SEQUENCE [LARGE SCALE GENOMIC DNA]</scope>
    <source>
        <strain evidence="1 2">S43</strain>
    </source>
</reference>
<dbReference type="EMBL" id="MRBO01000442">
    <property type="protein sequence ID" value="KAB2584374.1"/>
    <property type="molecule type" value="Genomic_DNA"/>
</dbReference>
<comment type="caution">
    <text evidence="1">The sequence shown here is derived from an EMBL/GenBank/DDBJ whole genome shotgun (WGS) entry which is preliminary data.</text>
</comment>
<proteinExistence type="predicted"/>